<evidence type="ECO:0008006" key="4">
    <source>
        <dbReference type="Google" id="ProtNLM"/>
    </source>
</evidence>
<feature type="region of interest" description="Disordered" evidence="1">
    <location>
        <begin position="1"/>
        <end position="29"/>
    </location>
</feature>
<comment type="caution">
    <text evidence="2">The sequence shown here is derived from an EMBL/GenBank/DDBJ whole genome shotgun (WGS) entry which is preliminary data.</text>
</comment>
<dbReference type="RefSeq" id="WP_202958230.1">
    <property type="nucleotide sequence ID" value="NZ_JAPCID010000045.1"/>
</dbReference>
<feature type="compositionally biased region" description="Basic and acidic residues" evidence="1">
    <location>
        <begin position="1"/>
        <end position="17"/>
    </location>
</feature>
<accession>A0ABT4RQD5</accession>
<gene>
    <name evidence="2" type="ORF">OJ962_25020</name>
</gene>
<sequence>MTKRAKEDELTAERRTPEAVPAPAGPPPELARVLAAQRGAGNAMVSRALIKQRTGVRQIHGDWIGDIVNKAKKSAGMPYVATIGSEKVQVVSAAEEAEAARIIKDIQDKYGIEVSTSKGVQAVKDHYDKAPEDVRKKVKGATWLFAELVALERALAHFAPILGSRRSTSERIGAEQEITSASKVDQSITKNTATGALDDATLGEFFRDSKNFALFTPGETSDIDFPGDVPKQLEATTVHEIAHGLMKYAEGDFMKETGYWTDRATKSGTAGAEAPPTSYGDKNASEDLSESTMFFFVSPDRLKNGDGSAAAGTPGNPCPKRYAFLEKIVGKWKLPVGDFPTPNKDTAYA</sequence>
<reference evidence="2" key="1">
    <citation type="submission" date="2022-10" db="EMBL/GenBank/DDBJ databases">
        <title>The WGS of Solirubrobacter sp. CPCC 204708.</title>
        <authorList>
            <person name="Jiang Z."/>
        </authorList>
    </citation>
    <scope>NUCLEOTIDE SEQUENCE</scope>
    <source>
        <strain evidence="2">CPCC 204708</strain>
    </source>
</reference>
<proteinExistence type="predicted"/>
<dbReference type="Proteomes" id="UP001147700">
    <property type="component" value="Unassembled WGS sequence"/>
</dbReference>
<dbReference type="EMBL" id="JAPCID010000045">
    <property type="protein sequence ID" value="MDA0140783.1"/>
    <property type="molecule type" value="Genomic_DNA"/>
</dbReference>
<name>A0ABT4RQD5_9ACTN</name>
<evidence type="ECO:0000256" key="1">
    <source>
        <dbReference type="SAM" id="MobiDB-lite"/>
    </source>
</evidence>
<protein>
    <recommendedName>
        <fullName evidence="4">Lysine-specific metallo-endopeptidase domain-containing protein</fullName>
    </recommendedName>
</protein>
<feature type="region of interest" description="Disordered" evidence="1">
    <location>
        <begin position="266"/>
        <end position="285"/>
    </location>
</feature>
<evidence type="ECO:0000313" key="2">
    <source>
        <dbReference type="EMBL" id="MDA0140783.1"/>
    </source>
</evidence>
<organism evidence="2 3">
    <name type="scientific">Solirubrobacter deserti</name>
    <dbReference type="NCBI Taxonomy" id="2282478"/>
    <lineage>
        <taxon>Bacteria</taxon>
        <taxon>Bacillati</taxon>
        <taxon>Actinomycetota</taxon>
        <taxon>Thermoleophilia</taxon>
        <taxon>Solirubrobacterales</taxon>
        <taxon>Solirubrobacteraceae</taxon>
        <taxon>Solirubrobacter</taxon>
    </lineage>
</organism>
<evidence type="ECO:0000313" key="3">
    <source>
        <dbReference type="Proteomes" id="UP001147700"/>
    </source>
</evidence>
<keyword evidence="3" id="KW-1185">Reference proteome</keyword>